<proteinExistence type="inferred from homology"/>
<keyword evidence="3 4" id="KW-0664">Pyridoxine biosynthesis</keyword>
<comment type="subcellular location">
    <subcellularLocation>
        <location evidence="4">Cytoplasm</location>
    </subcellularLocation>
</comment>
<dbReference type="GO" id="GO:0005829">
    <property type="term" value="C:cytosol"/>
    <property type="evidence" value="ECO:0007669"/>
    <property type="project" value="TreeGrafter"/>
</dbReference>
<feature type="binding site" evidence="4">
    <location>
        <position position="9"/>
    </location>
    <ligand>
        <name>3-amino-2-oxopropyl phosphate</name>
        <dbReference type="ChEBI" id="CHEBI:57279"/>
    </ligand>
</feature>
<accession>A0A9X1I952</accession>
<dbReference type="NCBIfam" id="NF003625">
    <property type="entry name" value="PRK05265.1-3"/>
    <property type="match status" value="1"/>
</dbReference>
<feature type="active site" description="Proton donor" evidence="4">
    <location>
        <position position="192"/>
    </location>
</feature>
<feature type="binding site" evidence="4">
    <location>
        <position position="52"/>
    </location>
    <ligand>
        <name>1-deoxy-D-xylulose 5-phosphate</name>
        <dbReference type="ChEBI" id="CHEBI:57792"/>
    </ligand>
</feature>
<dbReference type="NCBIfam" id="NF003624">
    <property type="entry name" value="PRK05265.1-2"/>
    <property type="match status" value="1"/>
</dbReference>
<evidence type="ECO:0000256" key="3">
    <source>
        <dbReference type="ARBA" id="ARBA00023096"/>
    </source>
</evidence>
<dbReference type="SUPFAM" id="SSF63892">
    <property type="entry name" value="Pyridoxine 5'-phosphate synthase"/>
    <property type="match status" value="1"/>
</dbReference>
<feature type="binding site" evidence="4">
    <location>
        <position position="47"/>
    </location>
    <ligand>
        <name>1-deoxy-D-xylulose 5-phosphate</name>
        <dbReference type="ChEBI" id="CHEBI:57792"/>
    </ligand>
</feature>
<gene>
    <name evidence="4" type="primary">pdxJ</name>
    <name evidence="6" type="ORF">LHA35_02000</name>
</gene>
<comment type="similarity">
    <text evidence="4">Belongs to the PNP synthase family.</text>
</comment>
<dbReference type="InterPro" id="IPR013785">
    <property type="entry name" value="Aldolase_TIM"/>
</dbReference>
<feature type="binding site" evidence="4">
    <location>
        <position position="20"/>
    </location>
    <ligand>
        <name>3-amino-2-oxopropyl phosphate</name>
        <dbReference type="ChEBI" id="CHEBI:57279"/>
    </ligand>
</feature>
<feature type="binding site" evidence="4">
    <location>
        <begin position="11"/>
        <end position="12"/>
    </location>
    <ligand>
        <name>1-deoxy-D-xylulose 5-phosphate</name>
        <dbReference type="ChEBI" id="CHEBI:57792"/>
    </ligand>
</feature>
<dbReference type="HAMAP" id="MF_00279">
    <property type="entry name" value="PdxJ"/>
    <property type="match status" value="1"/>
</dbReference>
<evidence type="ECO:0000256" key="1">
    <source>
        <dbReference type="ARBA" id="ARBA00022490"/>
    </source>
</evidence>
<dbReference type="AlphaFoldDB" id="A0A9X1I952"/>
<feature type="binding site" evidence="4">
    <location>
        <position position="193"/>
    </location>
    <ligand>
        <name>3-amino-2-oxopropyl phosphate</name>
        <dbReference type="ChEBI" id="CHEBI:57279"/>
    </ligand>
</feature>
<dbReference type="RefSeq" id="WP_226603813.1">
    <property type="nucleotide sequence ID" value="NZ_JAJAQI010000002.1"/>
</dbReference>
<dbReference type="EC" id="2.6.99.2" evidence="4 5"/>
<dbReference type="NCBIfam" id="NF003627">
    <property type="entry name" value="PRK05265.1-5"/>
    <property type="match status" value="1"/>
</dbReference>
<comment type="subunit">
    <text evidence="4">Homooctamer; tetramer of dimers.</text>
</comment>
<feature type="site" description="Transition state stabilizer" evidence="4">
    <location>
        <position position="153"/>
    </location>
</feature>
<dbReference type="CDD" id="cd00003">
    <property type="entry name" value="PNPsynthase"/>
    <property type="match status" value="1"/>
</dbReference>
<keyword evidence="7" id="KW-1185">Reference proteome</keyword>
<evidence type="ECO:0000256" key="5">
    <source>
        <dbReference type="NCBIfam" id="TIGR00559"/>
    </source>
</evidence>
<dbReference type="InterPro" id="IPR004569">
    <property type="entry name" value="PyrdxlP_synth_PdxJ"/>
</dbReference>
<comment type="caution">
    <text evidence="6">The sequence shown here is derived from an EMBL/GenBank/DDBJ whole genome shotgun (WGS) entry which is preliminary data.</text>
</comment>
<comment type="function">
    <text evidence="4">Catalyzes the complicated ring closure reaction between the two acyclic compounds 1-deoxy-D-xylulose-5-phosphate (DXP) and 3-amino-2-oxopropyl phosphate (1-amino-acetone-3-phosphate or AAP) to form pyridoxine 5'-phosphate (PNP) and inorganic phosphate.</text>
</comment>
<dbReference type="InterPro" id="IPR036130">
    <property type="entry name" value="Pyridoxine-5'_phos_synth"/>
</dbReference>
<keyword evidence="1 4" id="KW-0963">Cytoplasm</keyword>
<evidence type="ECO:0000313" key="7">
    <source>
        <dbReference type="Proteomes" id="UP001139311"/>
    </source>
</evidence>
<comment type="pathway">
    <text evidence="4">Cofactor biosynthesis; pyridoxine 5'-phosphate biosynthesis; pyridoxine 5'-phosphate from D-erythrose 4-phosphate: step 5/5.</text>
</comment>
<dbReference type="NCBIfam" id="TIGR00559">
    <property type="entry name" value="pdxJ"/>
    <property type="match status" value="1"/>
</dbReference>
<organism evidence="6 7">
    <name type="scientific">Roseicella aerolata</name>
    <dbReference type="NCBI Taxonomy" id="2883479"/>
    <lineage>
        <taxon>Bacteria</taxon>
        <taxon>Pseudomonadati</taxon>
        <taxon>Pseudomonadota</taxon>
        <taxon>Alphaproteobacteria</taxon>
        <taxon>Acetobacterales</taxon>
        <taxon>Roseomonadaceae</taxon>
        <taxon>Roseicella</taxon>
    </lineage>
</organism>
<evidence type="ECO:0000256" key="2">
    <source>
        <dbReference type="ARBA" id="ARBA00022679"/>
    </source>
</evidence>
<feature type="binding site" evidence="4">
    <location>
        <position position="102"/>
    </location>
    <ligand>
        <name>1-deoxy-D-xylulose 5-phosphate</name>
        <dbReference type="ChEBI" id="CHEBI:57792"/>
    </ligand>
</feature>
<dbReference type="Proteomes" id="UP001139311">
    <property type="component" value="Unassembled WGS sequence"/>
</dbReference>
<comment type="catalytic activity">
    <reaction evidence="4">
        <text>3-amino-2-oxopropyl phosphate + 1-deoxy-D-xylulose 5-phosphate = pyridoxine 5'-phosphate + phosphate + 2 H2O + H(+)</text>
        <dbReference type="Rhea" id="RHEA:15265"/>
        <dbReference type="ChEBI" id="CHEBI:15377"/>
        <dbReference type="ChEBI" id="CHEBI:15378"/>
        <dbReference type="ChEBI" id="CHEBI:43474"/>
        <dbReference type="ChEBI" id="CHEBI:57279"/>
        <dbReference type="ChEBI" id="CHEBI:57792"/>
        <dbReference type="ChEBI" id="CHEBI:58589"/>
        <dbReference type="EC" id="2.6.99.2"/>
    </reaction>
</comment>
<reference evidence="6" key="1">
    <citation type="submission" date="2021-10" db="EMBL/GenBank/DDBJ databases">
        <title>Roseicella aerolatum sp. nov., isolated from aerosols of e-waste dismantling site.</title>
        <authorList>
            <person name="Qin T."/>
        </authorList>
    </citation>
    <scope>NUCLEOTIDE SEQUENCE</scope>
    <source>
        <strain evidence="6">GB24</strain>
    </source>
</reference>
<evidence type="ECO:0000313" key="6">
    <source>
        <dbReference type="EMBL" id="MCB4820504.1"/>
    </source>
</evidence>
<feature type="active site" description="Proton acceptor" evidence="4">
    <location>
        <position position="45"/>
    </location>
</feature>
<feature type="active site" description="Proton acceptor" evidence="4">
    <location>
        <position position="72"/>
    </location>
</feature>
<dbReference type="EMBL" id="JAJAQI010000002">
    <property type="protein sequence ID" value="MCB4820504.1"/>
    <property type="molecule type" value="Genomic_DNA"/>
</dbReference>
<evidence type="ECO:0000256" key="4">
    <source>
        <dbReference type="HAMAP-Rule" id="MF_00279"/>
    </source>
</evidence>
<dbReference type="Gene3D" id="3.20.20.70">
    <property type="entry name" value="Aldolase class I"/>
    <property type="match status" value="1"/>
</dbReference>
<dbReference type="GO" id="GO:0033856">
    <property type="term" value="F:pyridoxine 5'-phosphate synthase activity"/>
    <property type="evidence" value="ECO:0007669"/>
    <property type="project" value="UniProtKB-UniRule"/>
</dbReference>
<dbReference type="PANTHER" id="PTHR30456">
    <property type="entry name" value="PYRIDOXINE 5'-PHOSPHATE SYNTHASE"/>
    <property type="match status" value="1"/>
</dbReference>
<keyword evidence="2 4" id="KW-0808">Transferase</keyword>
<dbReference type="Pfam" id="PF03740">
    <property type="entry name" value="PdxJ"/>
    <property type="match status" value="1"/>
</dbReference>
<protein>
    <recommendedName>
        <fullName evidence="4 5">Pyridoxine 5'-phosphate synthase</fullName>
        <shortName evidence="4">PNP synthase</shortName>
        <ecNumber evidence="4 5">2.6.99.2</ecNumber>
    </recommendedName>
</protein>
<dbReference type="GO" id="GO:0008615">
    <property type="term" value="P:pyridoxine biosynthetic process"/>
    <property type="evidence" value="ECO:0007669"/>
    <property type="project" value="UniProtKB-UniRule"/>
</dbReference>
<name>A0A9X1I952_9PROT</name>
<sequence length="255" mass="27245">MTPMRLSVNIDHVATLRNARGGSFPCPVEAAKMAMAAGADGITMHLREDRRHVRDRDLERVATEVETRLNFEMAATEEMVGIALRLRPPACCLVPEKRQELTTEGGLDVLSAGPYLAEAVQRLSGAGIEVSIFIEADPRQIEAAARIGAEAIELHTGTYADAAPADRPPVLERLKAGAAAAAALGLHCHAGHGLSYETIGPIAAMPEVSEVSIGHFLISQSVFEGLPVVIRRFQALIAAERGYSGLRSRLNVSPL</sequence>
<dbReference type="PANTHER" id="PTHR30456:SF0">
    <property type="entry name" value="PYRIDOXINE 5'-PHOSPHATE SYNTHASE"/>
    <property type="match status" value="1"/>
</dbReference>
<feature type="binding site" evidence="4">
    <location>
        <begin position="214"/>
        <end position="215"/>
    </location>
    <ligand>
        <name>3-amino-2-oxopropyl phosphate</name>
        <dbReference type="ChEBI" id="CHEBI:57279"/>
    </ligand>
</feature>